<dbReference type="EMBL" id="KQ417358">
    <property type="protein sequence ID" value="KOF92350.1"/>
    <property type="molecule type" value="Genomic_DNA"/>
</dbReference>
<gene>
    <name evidence="2" type="ORF">OCBIM_22006862mg</name>
</gene>
<dbReference type="AlphaFoldDB" id="A0A0L8HU76"/>
<feature type="compositionally biased region" description="Polar residues" evidence="1">
    <location>
        <begin position="7"/>
        <end position="17"/>
    </location>
</feature>
<organism evidence="2">
    <name type="scientific">Octopus bimaculoides</name>
    <name type="common">California two-spotted octopus</name>
    <dbReference type="NCBI Taxonomy" id="37653"/>
    <lineage>
        <taxon>Eukaryota</taxon>
        <taxon>Metazoa</taxon>
        <taxon>Spiralia</taxon>
        <taxon>Lophotrochozoa</taxon>
        <taxon>Mollusca</taxon>
        <taxon>Cephalopoda</taxon>
        <taxon>Coleoidea</taxon>
        <taxon>Octopodiformes</taxon>
        <taxon>Octopoda</taxon>
        <taxon>Incirrata</taxon>
        <taxon>Octopodidae</taxon>
        <taxon>Octopus</taxon>
    </lineage>
</organism>
<reference evidence="2" key="1">
    <citation type="submission" date="2015-07" db="EMBL/GenBank/DDBJ databases">
        <title>MeaNS - Measles Nucleotide Surveillance Program.</title>
        <authorList>
            <person name="Tran T."/>
            <person name="Druce J."/>
        </authorList>
    </citation>
    <scope>NUCLEOTIDE SEQUENCE</scope>
    <source>
        <strain evidence="2">UCB-OBI-ISO-001</strain>
        <tissue evidence="2">Gonad</tissue>
    </source>
</reference>
<protein>
    <submittedName>
        <fullName evidence="2">Uncharacterized protein</fullName>
    </submittedName>
</protein>
<name>A0A0L8HU76_OCTBM</name>
<feature type="region of interest" description="Disordered" evidence="1">
    <location>
        <begin position="1"/>
        <end position="28"/>
    </location>
</feature>
<evidence type="ECO:0000256" key="1">
    <source>
        <dbReference type="SAM" id="MobiDB-lite"/>
    </source>
</evidence>
<accession>A0A0L8HU76</accession>
<evidence type="ECO:0000313" key="2">
    <source>
        <dbReference type="EMBL" id="KOF92350.1"/>
    </source>
</evidence>
<proteinExistence type="predicted"/>
<sequence>MGRGFMISNQSERSTCGQGAEGNGWDKELRNSNIHSRDINALQVEGPGRGSVVGCIL</sequence>